<evidence type="ECO:0000313" key="4">
    <source>
        <dbReference type="Proteomes" id="UP001262767"/>
    </source>
</evidence>
<organism evidence="3 4">
    <name type="scientific">Acinetobacter lwoffii</name>
    <dbReference type="NCBI Taxonomy" id="28090"/>
    <lineage>
        <taxon>Bacteria</taxon>
        <taxon>Pseudomonadati</taxon>
        <taxon>Pseudomonadota</taxon>
        <taxon>Gammaproteobacteria</taxon>
        <taxon>Moraxellales</taxon>
        <taxon>Moraxellaceae</taxon>
        <taxon>Acinetobacter</taxon>
    </lineage>
</organism>
<dbReference type="AlphaFoldDB" id="A0AAW8LBR2"/>
<dbReference type="InterPro" id="IPR015943">
    <property type="entry name" value="WD40/YVTN_repeat-like_dom_sf"/>
</dbReference>
<dbReference type="Pfam" id="PF22494">
    <property type="entry name" value="choice_anch_I"/>
    <property type="match status" value="2"/>
</dbReference>
<feature type="signal peptide" evidence="1">
    <location>
        <begin position="1"/>
        <end position="27"/>
    </location>
</feature>
<feature type="domain" description="Choice-of-anchor I" evidence="2">
    <location>
        <begin position="403"/>
        <end position="608"/>
    </location>
</feature>
<feature type="domain" description="Choice-of-anchor I" evidence="2">
    <location>
        <begin position="60"/>
        <end position="342"/>
    </location>
</feature>
<dbReference type="Proteomes" id="UP001262767">
    <property type="component" value="Unassembled WGS sequence"/>
</dbReference>
<dbReference type="InterPro" id="IPR055188">
    <property type="entry name" value="Choice_anch_I"/>
</dbReference>
<proteinExistence type="predicted"/>
<feature type="chain" id="PRO_5043645175" description="Choice-of-anchor I domain-containing protein" evidence="1">
    <location>
        <begin position="28"/>
        <end position="611"/>
    </location>
</feature>
<accession>A0AAW8LBR2</accession>
<dbReference type="NCBIfam" id="NF038117">
    <property type="entry name" value="choice_anch_I"/>
    <property type="match status" value="1"/>
</dbReference>
<evidence type="ECO:0000313" key="3">
    <source>
        <dbReference type="EMBL" id="MDR6628963.1"/>
    </source>
</evidence>
<dbReference type="EMBL" id="JAVDSC010000003">
    <property type="protein sequence ID" value="MDR6628963.1"/>
    <property type="molecule type" value="Genomic_DNA"/>
</dbReference>
<dbReference type="InterPro" id="IPR011048">
    <property type="entry name" value="Haem_d1_sf"/>
</dbReference>
<evidence type="ECO:0000259" key="2">
    <source>
        <dbReference type="Pfam" id="PF22494"/>
    </source>
</evidence>
<dbReference type="SUPFAM" id="SSF51004">
    <property type="entry name" value="C-terminal (heme d1) domain of cytochrome cd1-nitrite reductase"/>
    <property type="match status" value="1"/>
</dbReference>
<dbReference type="Gene3D" id="2.130.10.10">
    <property type="entry name" value="YVTN repeat-like/Quinoprotein amine dehydrogenase"/>
    <property type="match status" value="1"/>
</dbReference>
<evidence type="ECO:0000256" key="1">
    <source>
        <dbReference type="SAM" id="SignalP"/>
    </source>
</evidence>
<gene>
    <name evidence="3" type="ORF">J2X86_000993</name>
</gene>
<dbReference type="PROSITE" id="PS51257">
    <property type="entry name" value="PROKAR_LIPOPROTEIN"/>
    <property type="match status" value="1"/>
</dbReference>
<protein>
    <recommendedName>
        <fullName evidence="2">Choice-of-anchor I domain-containing protein</fullName>
    </recommendedName>
</protein>
<name>A0AAW8LBR2_ACILW</name>
<reference evidence="3" key="1">
    <citation type="submission" date="2023-07" db="EMBL/GenBank/DDBJ databases">
        <title>Sorghum-associated microbial communities from plants grown in Nebraska, USA.</title>
        <authorList>
            <person name="Schachtman D."/>
        </authorList>
    </citation>
    <scope>NUCLEOTIDE SEQUENCE</scope>
    <source>
        <strain evidence="3">BE44</strain>
    </source>
</reference>
<dbReference type="PANTHER" id="PTHR46928">
    <property type="entry name" value="MESENCHYME-SPECIFIC CELL SURFACE GLYCOPROTEIN"/>
    <property type="match status" value="1"/>
</dbReference>
<dbReference type="PANTHER" id="PTHR46928:SF1">
    <property type="entry name" value="MESENCHYME-SPECIFIC CELL SURFACE GLYCOPROTEIN"/>
    <property type="match status" value="1"/>
</dbReference>
<comment type="caution">
    <text evidence="3">The sequence shown here is derived from an EMBL/GenBank/DDBJ whole genome shotgun (WGS) entry which is preliminary data.</text>
</comment>
<dbReference type="InterPro" id="IPR052956">
    <property type="entry name" value="Mesenchyme-surface_protein"/>
</dbReference>
<keyword evidence="1" id="KW-0732">Signal</keyword>
<sequence length="611" mass="66294">MIDQQKMKLKLKSLIVAMLAVGMVACGSENENETPVPIVEATPNSIELSKLAAYESGMFAQSAAEIPAFDAESQRLFVVNAKEGVLDVLDLSRPDQPKKITSITVDDIAPEAEVNSVAVHNGIVAIAIQAAVKTDPGYVALYQAKDLSKLAHAQVGALPDMLTFTPDGQSLLVANEGEPSDDYQVDPEGSVSVISLANLKAPIVRTADFKALNGREAALRDRGIRIFGPKANVAQDFEPEYITVSKDGKTAWVALQENNALAKIDVASAKVLAVYPFGFKDHGMKGHGMDVSDVDGVDGKGKINIQTWANVRGLYMPDAIASFEVAGKTYIVSANEGDARAWGENNPAYFNNDTSQGFVEEWRVKHLVHAKGFDRRLGDDLPAHLRVLAKGAELNPTNFAYCGAIVGDAKDCREDHLLGRLNITWTEGYQKNADGTAKLNERGNLVYDHLYSFGTRSVSIWVENDQQTGLELVWDSGDQFEQYIAKHHPEIFNFNHEEAGLDNRSDNKGPEPEGVTLGQIGQKTFAFIGLERVGGIMVYDVSTPASPVFVQYINSRDFKATTAQIEMGQAGDLGPEGLVFIPAKDSPNKKPLLMVGHEVSGSTTIYQVNLK</sequence>